<evidence type="ECO:0000313" key="2">
    <source>
        <dbReference type="Proteomes" id="UP000789920"/>
    </source>
</evidence>
<proteinExistence type="predicted"/>
<accession>A0ACA9S2E3</accession>
<evidence type="ECO:0000313" key="1">
    <source>
        <dbReference type="EMBL" id="CAG8823809.1"/>
    </source>
</evidence>
<reference evidence="1" key="1">
    <citation type="submission" date="2021-06" db="EMBL/GenBank/DDBJ databases">
        <authorList>
            <person name="Kallberg Y."/>
            <person name="Tangrot J."/>
            <person name="Rosling A."/>
        </authorList>
    </citation>
    <scope>NUCLEOTIDE SEQUENCE</scope>
    <source>
        <strain evidence="1">MA461A</strain>
    </source>
</reference>
<feature type="non-terminal residue" evidence="1">
    <location>
        <position position="1"/>
    </location>
</feature>
<organism evidence="1 2">
    <name type="scientific">Racocetra persica</name>
    <dbReference type="NCBI Taxonomy" id="160502"/>
    <lineage>
        <taxon>Eukaryota</taxon>
        <taxon>Fungi</taxon>
        <taxon>Fungi incertae sedis</taxon>
        <taxon>Mucoromycota</taxon>
        <taxon>Glomeromycotina</taxon>
        <taxon>Glomeromycetes</taxon>
        <taxon>Diversisporales</taxon>
        <taxon>Gigasporaceae</taxon>
        <taxon>Racocetra</taxon>
    </lineage>
</organism>
<dbReference type="Proteomes" id="UP000789920">
    <property type="component" value="Unassembled WGS sequence"/>
</dbReference>
<keyword evidence="2" id="KW-1185">Reference proteome</keyword>
<sequence>NFCTVYHLQSLQEQLDKLRAEAESLESCLHLWMTTIVLYANIMQSRYCSNAVRK</sequence>
<protein>
    <submittedName>
        <fullName evidence="1">25560_t:CDS:1</fullName>
    </submittedName>
</protein>
<feature type="non-terminal residue" evidence="1">
    <location>
        <position position="54"/>
    </location>
</feature>
<dbReference type="EMBL" id="CAJVQC010088024">
    <property type="protein sequence ID" value="CAG8823809.1"/>
    <property type="molecule type" value="Genomic_DNA"/>
</dbReference>
<comment type="caution">
    <text evidence="1">The sequence shown here is derived from an EMBL/GenBank/DDBJ whole genome shotgun (WGS) entry which is preliminary data.</text>
</comment>
<name>A0ACA9S2E3_9GLOM</name>
<gene>
    <name evidence="1" type="ORF">RPERSI_LOCUS26107</name>
</gene>